<accession>A0A5P8WDE3</accession>
<sequence>MKSAVWLSKISLLIIVLIVNCQTLNHITKDFCKSSSLSMSLLISDRLKISWFVINALFEYFVNA</sequence>
<dbReference type="EMBL" id="CP045227">
    <property type="protein sequence ID" value="QFS50835.1"/>
    <property type="molecule type" value="Genomic_DNA"/>
</dbReference>
<name>A0A5P8WDE3_9NOSO</name>
<gene>
    <name evidence="1" type="ORF">GXM_08329</name>
</gene>
<dbReference type="Proteomes" id="UP000326678">
    <property type="component" value="Chromosome Gxm2"/>
</dbReference>
<evidence type="ECO:0000313" key="2">
    <source>
        <dbReference type="Proteomes" id="UP000326678"/>
    </source>
</evidence>
<proteinExistence type="predicted"/>
<dbReference type="KEGG" id="nsh:GXM_08329"/>
<keyword evidence="2" id="KW-1185">Reference proteome</keyword>
<evidence type="ECO:0000313" key="1">
    <source>
        <dbReference type="EMBL" id="QFS50835.1"/>
    </source>
</evidence>
<dbReference type="AlphaFoldDB" id="A0A5P8WDE3"/>
<organism evidence="1 2">
    <name type="scientific">Nostoc sphaeroides CCNUC1</name>
    <dbReference type="NCBI Taxonomy" id="2653204"/>
    <lineage>
        <taxon>Bacteria</taxon>
        <taxon>Bacillati</taxon>
        <taxon>Cyanobacteriota</taxon>
        <taxon>Cyanophyceae</taxon>
        <taxon>Nostocales</taxon>
        <taxon>Nostocaceae</taxon>
        <taxon>Nostoc</taxon>
    </lineage>
</organism>
<protein>
    <submittedName>
        <fullName evidence="1">Uncharacterized protein</fullName>
    </submittedName>
</protein>
<reference evidence="1 2" key="1">
    <citation type="submission" date="2019-10" db="EMBL/GenBank/DDBJ databases">
        <title>Genomic and transcriptomic insights into the perfect genentic adaptation of a filamentous nitrogen-fixing cyanobacterium to rice fields.</title>
        <authorList>
            <person name="Chen Z."/>
        </authorList>
    </citation>
    <scope>NUCLEOTIDE SEQUENCE [LARGE SCALE GENOMIC DNA]</scope>
    <source>
        <strain evidence="1">CCNUC1</strain>
    </source>
</reference>